<keyword evidence="2" id="KW-0328">Glycosyltransferase</keyword>
<protein>
    <submittedName>
        <fullName evidence="2">Polysaccharide pyruvyl transferase family protein</fullName>
        <ecNumber evidence="2">2.4.-.-</ecNumber>
    </submittedName>
</protein>
<name>A0AAW8Q4R6_VIBPH</name>
<evidence type="ECO:0000313" key="2">
    <source>
        <dbReference type="EMBL" id="MDS1822595.1"/>
    </source>
</evidence>
<dbReference type="AlphaFoldDB" id="A0AAW8Q4R6"/>
<dbReference type="RefSeq" id="WP_025570005.1">
    <property type="nucleotide sequence ID" value="NZ_CP034285.1"/>
</dbReference>
<organism evidence="2 3">
    <name type="scientific">Vibrio parahaemolyticus</name>
    <dbReference type="NCBI Taxonomy" id="670"/>
    <lineage>
        <taxon>Bacteria</taxon>
        <taxon>Pseudomonadati</taxon>
        <taxon>Pseudomonadota</taxon>
        <taxon>Gammaproteobacteria</taxon>
        <taxon>Vibrionales</taxon>
        <taxon>Vibrionaceae</taxon>
        <taxon>Vibrio</taxon>
    </lineage>
</organism>
<keyword evidence="2" id="KW-0808">Transferase</keyword>
<feature type="domain" description="Polysaccharide pyruvyl transferase" evidence="1">
    <location>
        <begin position="14"/>
        <end position="302"/>
    </location>
</feature>
<sequence>MKKIGILTIHSVYNYGAMLQAYALFKFLSEKNHNVEVIDYRPYSICRNYEFYWKDVLINPKRALSIIKQNLLHGSKFANFKLFLTKDIKTSECRYNNFDDLKNHKYDVLITGSDQIWNPYITGFDESFLLSFDTKSEKMAYSSSFGVSEIPDNWKHKVKNSLSYFSTIGVRENSGKKILDGILPFKDVESVLDPVFLLPKAFWEKEASHVITPQDKFLLVYTLEVNDNIIKYAKDIARDKSLKIVTLHPFKADYDFADICLNTAGPKEFLSLILNATFIVTNSFHGTAFSIIFEKEFSCVLHSKTGTRMLNLFENFSMEEKKLYNDKGKFIAPYYCVDEISKDKICKRIKASQKILDI</sequence>
<dbReference type="InterPro" id="IPR007345">
    <property type="entry name" value="Polysacch_pyruvyl_Trfase"/>
</dbReference>
<dbReference type="EC" id="2.4.-.-" evidence="2"/>
<dbReference type="Pfam" id="PF04230">
    <property type="entry name" value="PS_pyruv_trans"/>
    <property type="match status" value="1"/>
</dbReference>
<evidence type="ECO:0000313" key="3">
    <source>
        <dbReference type="Proteomes" id="UP001253193"/>
    </source>
</evidence>
<evidence type="ECO:0000259" key="1">
    <source>
        <dbReference type="Pfam" id="PF04230"/>
    </source>
</evidence>
<dbReference type="EMBL" id="JAUHGG010000006">
    <property type="protein sequence ID" value="MDS1822595.1"/>
    <property type="molecule type" value="Genomic_DNA"/>
</dbReference>
<accession>A0AAW8Q4R6</accession>
<comment type="caution">
    <text evidence="2">The sequence shown here is derived from an EMBL/GenBank/DDBJ whole genome shotgun (WGS) entry which is preliminary data.</text>
</comment>
<reference evidence="2" key="1">
    <citation type="submission" date="2023-06" db="EMBL/GenBank/DDBJ databases">
        <title>Genomic Diversity of Vibrio spp. and Metagenomic Analysis of Pathogens in Florida Gulf Coastal Waters Following Hurricane Ian.</title>
        <authorList>
            <person name="Brumfield K.D."/>
        </authorList>
    </citation>
    <scope>NUCLEOTIDE SEQUENCE</scope>
    <source>
        <strain evidence="2">WBS2B-138</strain>
    </source>
</reference>
<dbReference type="Proteomes" id="UP001253193">
    <property type="component" value="Unassembled WGS sequence"/>
</dbReference>
<gene>
    <name evidence="2" type="ORF">QX249_18320</name>
</gene>
<dbReference type="GO" id="GO:0016757">
    <property type="term" value="F:glycosyltransferase activity"/>
    <property type="evidence" value="ECO:0007669"/>
    <property type="project" value="UniProtKB-KW"/>
</dbReference>
<proteinExistence type="predicted"/>